<dbReference type="Pfam" id="PF00848">
    <property type="entry name" value="Ring_hydroxyl_A"/>
    <property type="match status" value="1"/>
</dbReference>
<evidence type="ECO:0000256" key="7">
    <source>
        <dbReference type="ARBA" id="ARBA00023027"/>
    </source>
</evidence>
<evidence type="ECO:0000313" key="11">
    <source>
        <dbReference type="Proteomes" id="UP000006455"/>
    </source>
</evidence>
<dbReference type="Proteomes" id="UP000006455">
    <property type="component" value="Unassembled WGS sequence"/>
</dbReference>
<dbReference type="Pfam" id="PF00355">
    <property type="entry name" value="Rieske"/>
    <property type="match status" value="1"/>
</dbReference>
<accession>J5EIT4</accession>
<dbReference type="InterPro" id="IPR017941">
    <property type="entry name" value="Rieske_2Fe-2S"/>
</dbReference>
<dbReference type="PRINTS" id="PR00090">
    <property type="entry name" value="RNGDIOXGNASE"/>
</dbReference>
<comment type="cofactor">
    <cofactor evidence="1">
        <name>Fe cation</name>
        <dbReference type="ChEBI" id="CHEBI:24875"/>
    </cofactor>
</comment>
<dbReference type="InterPro" id="IPR015881">
    <property type="entry name" value="ARHD_Rieske_2Fe_2S"/>
</dbReference>
<dbReference type="CDD" id="cd03469">
    <property type="entry name" value="Rieske_RO_Alpha_N"/>
    <property type="match status" value="1"/>
</dbReference>
<dbReference type="SUPFAM" id="SSF55961">
    <property type="entry name" value="Bet v1-like"/>
    <property type="match status" value="1"/>
</dbReference>
<dbReference type="SUPFAM" id="SSF50022">
    <property type="entry name" value="ISP domain"/>
    <property type="match status" value="1"/>
</dbReference>
<evidence type="ECO:0000256" key="2">
    <source>
        <dbReference type="ARBA" id="ARBA00022714"/>
    </source>
</evidence>
<comment type="caution">
    <text evidence="10">The sequence shown here is derived from an EMBL/GenBank/DDBJ whole genome shotgun (WGS) entry which is preliminary data.</text>
</comment>
<evidence type="ECO:0000256" key="1">
    <source>
        <dbReference type="ARBA" id="ARBA00001962"/>
    </source>
</evidence>
<organism evidence="10 11">
    <name type="scientific">Mycobacterium colombiense CECT 3035</name>
    <dbReference type="NCBI Taxonomy" id="1041522"/>
    <lineage>
        <taxon>Bacteria</taxon>
        <taxon>Bacillati</taxon>
        <taxon>Actinomycetota</taxon>
        <taxon>Actinomycetes</taxon>
        <taxon>Mycobacteriales</taxon>
        <taxon>Mycobacteriaceae</taxon>
        <taxon>Mycobacterium</taxon>
        <taxon>Mycobacterium avium complex (MAC)</taxon>
    </lineage>
</organism>
<evidence type="ECO:0000259" key="9">
    <source>
        <dbReference type="PROSITE" id="PS51296"/>
    </source>
</evidence>
<feature type="region of interest" description="Disordered" evidence="8">
    <location>
        <begin position="1"/>
        <end position="22"/>
    </location>
</feature>
<dbReference type="InterPro" id="IPR015879">
    <property type="entry name" value="Ring_hydroxy_dOase_asu_C_dom"/>
</dbReference>
<keyword evidence="2" id="KW-0001">2Fe-2S</keyword>
<evidence type="ECO:0000256" key="4">
    <source>
        <dbReference type="ARBA" id="ARBA00023002"/>
    </source>
</evidence>
<keyword evidence="7" id="KW-0520">NAD</keyword>
<proteinExistence type="predicted"/>
<dbReference type="PROSITE" id="PS51296">
    <property type="entry name" value="RIESKE"/>
    <property type="match status" value="1"/>
</dbReference>
<dbReference type="CDD" id="cd08882">
    <property type="entry name" value="RHO_alpha_C_MupW-like"/>
    <property type="match status" value="1"/>
</dbReference>
<dbReference type="GO" id="GO:0051537">
    <property type="term" value="F:2 iron, 2 sulfur cluster binding"/>
    <property type="evidence" value="ECO:0007669"/>
    <property type="project" value="UniProtKB-KW"/>
</dbReference>
<evidence type="ECO:0000256" key="8">
    <source>
        <dbReference type="SAM" id="MobiDB-lite"/>
    </source>
</evidence>
<dbReference type="GO" id="GO:0004497">
    <property type="term" value="F:monooxygenase activity"/>
    <property type="evidence" value="ECO:0007669"/>
    <property type="project" value="UniProtKB-ARBA"/>
</dbReference>
<dbReference type="PROSITE" id="PS00570">
    <property type="entry name" value="RING_HYDROXYL_ALPHA"/>
    <property type="match status" value="1"/>
</dbReference>
<dbReference type="EMBL" id="AFVW02000002">
    <property type="protein sequence ID" value="EJO89414.1"/>
    <property type="molecule type" value="Genomic_DNA"/>
</dbReference>
<feature type="domain" description="Rieske" evidence="9">
    <location>
        <begin position="45"/>
        <end position="153"/>
    </location>
</feature>
<reference evidence="10 11" key="1">
    <citation type="journal article" date="2011" name="J. Bacteriol.">
        <title>Genome sequence of the Mycobacterium colombiense type strain, CECT 3035.</title>
        <authorList>
            <person name="Gonzalez-Perez M."/>
            <person name="Murcia M.I."/>
            <person name="Landsman D."/>
            <person name="Jordan I.K."/>
            <person name="Marino-Ramirez L."/>
        </authorList>
    </citation>
    <scope>NUCLEOTIDE SEQUENCE [LARGE SCALE GENOMIC DNA]</scope>
    <source>
        <strain evidence="10 11">CECT 3035</strain>
    </source>
</reference>
<evidence type="ECO:0000256" key="5">
    <source>
        <dbReference type="ARBA" id="ARBA00023004"/>
    </source>
</evidence>
<dbReference type="Gene3D" id="2.102.10.10">
    <property type="entry name" value="Rieske [2Fe-2S] iron-sulphur domain"/>
    <property type="match status" value="1"/>
</dbReference>
<dbReference type="PANTHER" id="PTHR43756">
    <property type="entry name" value="CHOLINE MONOOXYGENASE, CHLOROPLASTIC"/>
    <property type="match status" value="1"/>
</dbReference>
<evidence type="ECO:0000313" key="10">
    <source>
        <dbReference type="EMBL" id="EJO89414.1"/>
    </source>
</evidence>
<dbReference type="GO" id="GO:0005506">
    <property type="term" value="F:iron ion binding"/>
    <property type="evidence" value="ECO:0007669"/>
    <property type="project" value="InterPro"/>
</dbReference>
<dbReference type="eggNOG" id="COG4638">
    <property type="taxonomic scope" value="Bacteria"/>
</dbReference>
<keyword evidence="3" id="KW-0479">Metal-binding</keyword>
<dbReference type="Gene3D" id="3.90.380.10">
    <property type="entry name" value="Naphthalene 1,2-dioxygenase Alpha Subunit, Chain A, domain 1"/>
    <property type="match status" value="1"/>
</dbReference>
<protein>
    <submittedName>
        <fullName evidence="10">Rieske (2Fe-2S) domain-containing protein</fullName>
    </submittedName>
</protein>
<dbReference type="InterPro" id="IPR001663">
    <property type="entry name" value="Rng_hydr_dOase-A"/>
</dbReference>
<dbReference type="OrthoDB" id="5243643at2"/>
<dbReference type="InterPro" id="IPR036922">
    <property type="entry name" value="Rieske_2Fe-2S_sf"/>
</dbReference>
<dbReference type="STRING" id="1041522.GCA_002105755_02186"/>
<keyword evidence="6" id="KW-0411">Iron-sulfur</keyword>
<sequence>MNAPAAGTSSGERGGQVRDDFVPKEPYYQPKYVELEKRLLWPNVWQVACRLEEIPNPGDYITYEIADESIVVVRTDETAVRAYYNVCQHRGRRLTEGCGNAKHFYCRFHGWRWNLDGSPREVLDRNDYAGCLQDSEIGLKSVTSDTWGGFVFITMQDSPEPLRDYLAPVPEIFDGYEFERMRYRWYKTVVLPCNWKVVLEAFNEGYHVAATHPQLLRFTDDWTVSEAFGKHAMFTYPPDNRPLGFPSRRLGGEVPKDIRKGLFRFLEEMERELRAIYSTRDFEAAKRLLTEVSEDEEPTTVLMKLMMFHREAALEDGAGWPDGLSFESIVRAGIDWHMFPNLIVLPYMDAALWYRARPNGDDPDSCVFDVWSLARYPEGEEPPLQRQFFTDWRAHDDWGGILPQDFQNLAQVQQGMKSRGFAGSRTNPIQEKPISNFHRVLHQYLDLNPESSVQ</sequence>
<evidence type="ECO:0000256" key="3">
    <source>
        <dbReference type="ARBA" id="ARBA00022723"/>
    </source>
</evidence>
<dbReference type="GO" id="GO:0016705">
    <property type="term" value="F:oxidoreductase activity, acting on paired donors, with incorporation or reduction of molecular oxygen"/>
    <property type="evidence" value="ECO:0007669"/>
    <property type="project" value="UniProtKB-ARBA"/>
</dbReference>
<keyword evidence="5" id="KW-0408">Iron</keyword>
<keyword evidence="4" id="KW-0560">Oxidoreductase</keyword>
<evidence type="ECO:0000256" key="6">
    <source>
        <dbReference type="ARBA" id="ARBA00023014"/>
    </source>
</evidence>
<gene>
    <name evidence="10" type="ORF">MCOL_V204475</name>
</gene>
<dbReference type="AlphaFoldDB" id="J5EIT4"/>
<dbReference type="PANTHER" id="PTHR43756:SF5">
    <property type="entry name" value="CHOLINE MONOOXYGENASE, CHLOROPLASTIC"/>
    <property type="match status" value="1"/>
</dbReference>
<name>J5EIT4_9MYCO</name>